<dbReference type="AlphaFoldDB" id="A0A1L7D2G6"/>
<dbReference type="Pfam" id="PF03795">
    <property type="entry name" value="YCII"/>
    <property type="match status" value="1"/>
</dbReference>
<dbReference type="Gene3D" id="3.30.70.1060">
    <property type="entry name" value="Dimeric alpha+beta barrel"/>
    <property type="match status" value="1"/>
</dbReference>
<dbReference type="STRING" id="161895.CPHO_05000"/>
<feature type="domain" description="YCII-related" evidence="2">
    <location>
        <begin position="2"/>
        <end position="90"/>
    </location>
</feature>
<dbReference type="SUPFAM" id="SSF54909">
    <property type="entry name" value="Dimeric alpha+beta barrel"/>
    <property type="match status" value="1"/>
</dbReference>
<dbReference type="InterPro" id="IPR005545">
    <property type="entry name" value="YCII"/>
</dbReference>
<accession>A0A1L7D2G6</accession>
<dbReference type="OrthoDB" id="8968203at2"/>
<keyword evidence="4" id="KW-1185">Reference proteome</keyword>
<evidence type="ECO:0000256" key="1">
    <source>
        <dbReference type="ARBA" id="ARBA00007689"/>
    </source>
</evidence>
<protein>
    <recommendedName>
        <fullName evidence="2">YCII-related domain-containing protein</fullName>
    </recommendedName>
</protein>
<name>A0A1L7D2G6_9CORY</name>
<dbReference type="KEGG" id="cpho:CPHO_05000"/>
<proteinExistence type="inferred from homology"/>
<dbReference type="InterPro" id="IPR011008">
    <property type="entry name" value="Dimeric_a/b-barrel"/>
</dbReference>
<dbReference type="RefSeq" id="WP_075733733.1">
    <property type="nucleotide sequence ID" value="NZ_CP009249.1"/>
</dbReference>
<reference evidence="3 4" key="1">
    <citation type="submission" date="2014-08" db="EMBL/GenBank/DDBJ databases">
        <title>Complete genome sequence of Corynebacterium phocae M408/89/1(T)(=DSM 44612(T)), isolated from the common seal (Phoca vitulina).</title>
        <authorList>
            <person name="Ruckert C."/>
            <person name="Albersmeier A."/>
            <person name="Winkler A."/>
            <person name="Kalinowski J."/>
        </authorList>
    </citation>
    <scope>NUCLEOTIDE SEQUENCE [LARGE SCALE GENOMIC DNA]</scope>
    <source>
        <strain evidence="3 4">M408/89/1</strain>
    </source>
</reference>
<dbReference type="EMBL" id="CP009249">
    <property type="protein sequence ID" value="APT92356.1"/>
    <property type="molecule type" value="Genomic_DNA"/>
</dbReference>
<sequence length="96" mass="10873">MKYFAVSYKYDPENSGIAQTRPEHREFISRLHGEGKILGSGPHPDGLGGALIILKFDDESTEVAQVIDIMDQDPFWKGNLVPDRTIREWNPVINSF</sequence>
<evidence type="ECO:0000259" key="2">
    <source>
        <dbReference type="Pfam" id="PF03795"/>
    </source>
</evidence>
<dbReference type="Proteomes" id="UP000185491">
    <property type="component" value="Chromosome"/>
</dbReference>
<organism evidence="3 4">
    <name type="scientific">Corynebacterium phocae</name>
    <dbReference type="NCBI Taxonomy" id="161895"/>
    <lineage>
        <taxon>Bacteria</taxon>
        <taxon>Bacillati</taxon>
        <taxon>Actinomycetota</taxon>
        <taxon>Actinomycetes</taxon>
        <taxon>Mycobacteriales</taxon>
        <taxon>Corynebacteriaceae</taxon>
        <taxon>Corynebacterium</taxon>
    </lineage>
</organism>
<comment type="similarity">
    <text evidence="1">Belongs to the YciI family.</text>
</comment>
<evidence type="ECO:0000313" key="4">
    <source>
        <dbReference type="Proteomes" id="UP000185491"/>
    </source>
</evidence>
<evidence type="ECO:0000313" key="3">
    <source>
        <dbReference type="EMBL" id="APT92356.1"/>
    </source>
</evidence>
<gene>
    <name evidence="3" type="ORF">CPHO_05000</name>
</gene>